<reference evidence="1" key="1">
    <citation type="submission" date="2021-06" db="EMBL/GenBank/DDBJ databases">
        <authorList>
            <person name="Kallberg Y."/>
            <person name="Tangrot J."/>
            <person name="Rosling A."/>
        </authorList>
    </citation>
    <scope>NUCLEOTIDE SEQUENCE</scope>
    <source>
        <strain evidence="1">FL130A</strain>
    </source>
</reference>
<protein>
    <submittedName>
        <fullName evidence="1">4608_t:CDS:1</fullName>
    </submittedName>
</protein>
<gene>
    <name evidence="1" type="ORF">ALEPTO_LOCUS797</name>
</gene>
<name>A0A9N8YRC6_9GLOM</name>
<comment type="caution">
    <text evidence="1">The sequence shown here is derived from an EMBL/GenBank/DDBJ whole genome shotgun (WGS) entry which is preliminary data.</text>
</comment>
<organism evidence="1 2">
    <name type="scientific">Ambispora leptoticha</name>
    <dbReference type="NCBI Taxonomy" id="144679"/>
    <lineage>
        <taxon>Eukaryota</taxon>
        <taxon>Fungi</taxon>
        <taxon>Fungi incertae sedis</taxon>
        <taxon>Mucoromycota</taxon>
        <taxon>Glomeromycotina</taxon>
        <taxon>Glomeromycetes</taxon>
        <taxon>Archaeosporales</taxon>
        <taxon>Ambisporaceae</taxon>
        <taxon>Ambispora</taxon>
    </lineage>
</organism>
<keyword evidence="2" id="KW-1185">Reference proteome</keyword>
<dbReference type="EMBL" id="CAJVPS010000067">
    <property type="protein sequence ID" value="CAG8447709.1"/>
    <property type="molecule type" value="Genomic_DNA"/>
</dbReference>
<proteinExistence type="predicted"/>
<sequence length="103" mass="12050">MSQAAQQQPPLQTQYQRLPLQPSLPYVNMVKRILDGTTFNDYATIVPNQNAEYACKFYKSTSFYNKWEFFALWVPHHNGVSDGLKQKQSNLYKNMHSKVFSKK</sequence>
<evidence type="ECO:0000313" key="1">
    <source>
        <dbReference type="EMBL" id="CAG8447709.1"/>
    </source>
</evidence>
<dbReference type="Proteomes" id="UP000789508">
    <property type="component" value="Unassembled WGS sequence"/>
</dbReference>
<accession>A0A9N8YRC6</accession>
<evidence type="ECO:0000313" key="2">
    <source>
        <dbReference type="Proteomes" id="UP000789508"/>
    </source>
</evidence>
<dbReference type="AlphaFoldDB" id="A0A9N8YRC6"/>